<dbReference type="AlphaFoldDB" id="A0AAC8PPH9"/>
<dbReference type="Gene3D" id="3.30.360.10">
    <property type="entry name" value="Dihydrodipicolinate Reductase, domain 2"/>
    <property type="match status" value="1"/>
</dbReference>
<dbReference type="SUPFAM" id="SSF55347">
    <property type="entry name" value="Glyceraldehyde-3-phosphate dehydrogenase-like, C-terminal domain"/>
    <property type="match status" value="1"/>
</dbReference>
<dbReference type="EMBL" id="CP011361">
    <property type="protein sequence ID" value="AKG03593.1"/>
    <property type="molecule type" value="Genomic_DNA"/>
</dbReference>
<dbReference type="InterPro" id="IPR055170">
    <property type="entry name" value="GFO_IDH_MocA-like_dom"/>
</dbReference>
<dbReference type="Pfam" id="PF01408">
    <property type="entry name" value="GFO_IDH_MocA"/>
    <property type="match status" value="1"/>
</dbReference>
<dbReference type="InterPro" id="IPR036291">
    <property type="entry name" value="NAD(P)-bd_dom_sf"/>
</dbReference>
<dbReference type="SUPFAM" id="SSF51735">
    <property type="entry name" value="NAD(P)-binding Rossmann-fold domains"/>
    <property type="match status" value="1"/>
</dbReference>
<feature type="domain" description="Gfo/Idh/MocA-like oxidoreductase N-terminal" evidence="1">
    <location>
        <begin position="8"/>
        <end position="122"/>
    </location>
</feature>
<evidence type="ECO:0000313" key="4">
    <source>
        <dbReference type="Proteomes" id="UP000092654"/>
    </source>
</evidence>
<dbReference type="Gene3D" id="3.40.50.720">
    <property type="entry name" value="NAD(P)-binding Rossmann-like Domain"/>
    <property type="match status" value="1"/>
</dbReference>
<proteinExistence type="predicted"/>
<evidence type="ECO:0000313" key="3">
    <source>
        <dbReference type="EMBL" id="AKG03593.1"/>
    </source>
</evidence>
<organism evidence="3 4">
    <name type="scientific">Salimicrobium jeotgali</name>
    <dbReference type="NCBI Taxonomy" id="1230341"/>
    <lineage>
        <taxon>Bacteria</taxon>
        <taxon>Bacillati</taxon>
        <taxon>Bacillota</taxon>
        <taxon>Bacilli</taxon>
        <taxon>Bacillales</taxon>
        <taxon>Bacillaceae</taxon>
        <taxon>Salimicrobium</taxon>
    </lineage>
</organism>
<name>A0AAC8PPH9_9BACI</name>
<gene>
    <name evidence="3" type="ORF">AAV35_001530</name>
</gene>
<evidence type="ECO:0000259" key="1">
    <source>
        <dbReference type="Pfam" id="PF01408"/>
    </source>
</evidence>
<feature type="domain" description="GFO/IDH/MocA-like oxidoreductase" evidence="2">
    <location>
        <begin position="143"/>
        <end position="253"/>
    </location>
</feature>
<dbReference type="InterPro" id="IPR000683">
    <property type="entry name" value="Gfo/Idh/MocA-like_OxRdtase_N"/>
</dbReference>
<dbReference type="PANTHER" id="PTHR43054:SF1">
    <property type="entry name" value="SCYLLO-INOSITOL 2-DEHYDROGENASE (NADP(+)) IOLU"/>
    <property type="match status" value="1"/>
</dbReference>
<dbReference type="KEGG" id="sje:AAV35_001530"/>
<accession>A0AAC8PPH9</accession>
<dbReference type="GO" id="GO:0000166">
    <property type="term" value="F:nucleotide binding"/>
    <property type="evidence" value="ECO:0007669"/>
    <property type="project" value="InterPro"/>
</dbReference>
<reference evidence="4" key="1">
    <citation type="submission" date="2015-06" db="EMBL/GenBank/DDBJ databases">
        <title>Salimicrobium jeotgali MJ3, isolated from Myulchi jeot, a traditional Korean fermented seafood.</title>
        <authorList>
            <person name="Kim K.H."/>
            <person name="Jeon C.O."/>
            <person name="Jin H.M."/>
        </authorList>
    </citation>
    <scope>NUCLEOTIDE SEQUENCE [LARGE SCALE GENOMIC DNA]</scope>
    <source>
        <strain evidence="4">MJ3</strain>
    </source>
</reference>
<sequence>MKEVFVMRLGIIGTNFITDKLLEAAAHLEEVQTAAVYSRTQEKADEFAGKHGISLTYTDLEAFAASDEIDAVYIASPNALHYSQAVLCMRNGKHVLCEKPLASNYREAAEMFRIAEEEGVVLLEAIKSLFMPGFEEIRENLHKIGKVRRYVGNYCKFSSRYEAYRKGEVLNAFKRELSNGALMDLGVYGIYPMVTLFGTPSSTRATGVLLETGVDGEGTAFFQYDDMEGVVSFSKIHNSYAPSEIQGEEGSIVIPDISTPEGMTIRYRDGSVEELPGTLSKPSMYGELKAFTNMVQEGNLSESSAAAPEHSLETACLMEEVRKQIGVVFPADA</sequence>
<dbReference type="Proteomes" id="UP000092654">
    <property type="component" value="Chromosome"/>
</dbReference>
<dbReference type="PANTHER" id="PTHR43054">
    <property type="match status" value="1"/>
</dbReference>
<evidence type="ECO:0000259" key="2">
    <source>
        <dbReference type="Pfam" id="PF22725"/>
    </source>
</evidence>
<dbReference type="Pfam" id="PF22725">
    <property type="entry name" value="GFO_IDH_MocA_C3"/>
    <property type="match status" value="1"/>
</dbReference>
<protein>
    <submittedName>
        <fullName evidence="3">Oxidoreductase</fullName>
    </submittedName>
</protein>